<keyword evidence="1" id="KW-0175">Coiled coil</keyword>
<dbReference type="Proteomes" id="UP000012174">
    <property type="component" value="Unassembled WGS sequence"/>
</dbReference>
<gene>
    <name evidence="3" type="ORF">UCREL1_193</name>
</gene>
<evidence type="ECO:0000256" key="2">
    <source>
        <dbReference type="SAM" id="MobiDB-lite"/>
    </source>
</evidence>
<accession>M7U1D7</accession>
<organism evidence="3 4">
    <name type="scientific">Eutypa lata (strain UCR-EL1)</name>
    <name type="common">Grapevine dieback disease fungus</name>
    <name type="synonym">Eutypa armeniacae</name>
    <dbReference type="NCBI Taxonomy" id="1287681"/>
    <lineage>
        <taxon>Eukaryota</taxon>
        <taxon>Fungi</taxon>
        <taxon>Dikarya</taxon>
        <taxon>Ascomycota</taxon>
        <taxon>Pezizomycotina</taxon>
        <taxon>Sordariomycetes</taxon>
        <taxon>Xylariomycetidae</taxon>
        <taxon>Xylariales</taxon>
        <taxon>Diatrypaceae</taxon>
        <taxon>Eutypa</taxon>
    </lineage>
</organism>
<dbReference type="AlphaFoldDB" id="M7U1D7"/>
<dbReference type="HOGENOM" id="CLU_1555255_0_0_1"/>
<protein>
    <submittedName>
        <fullName evidence="3">Uncharacterized protein</fullName>
    </submittedName>
</protein>
<name>M7U1D7_EUTLA</name>
<dbReference type="EMBL" id="KB705386">
    <property type="protein sequence ID" value="EMR72750.1"/>
    <property type="molecule type" value="Genomic_DNA"/>
</dbReference>
<evidence type="ECO:0000313" key="3">
    <source>
        <dbReference type="EMBL" id="EMR72750.1"/>
    </source>
</evidence>
<proteinExistence type="predicted"/>
<feature type="coiled-coil region" evidence="1">
    <location>
        <begin position="126"/>
        <end position="160"/>
    </location>
</feature>
<keyword evidence="4" id="KW-1185">Reference proteome</keyword>
<evidence type="ECO:0000256" key="1">
    <source>
        <dbReference type="SAM" id="Coils"/>
    </source>
</evidence>
<feature type="region of interest" description="Disordered" evidence="2">
    <location>
        <begin position="95"/>
        <end position="116"/>
    </location>
</feature>
<reference evidence="4" key="1">
    <citation type="journal article" date="2013" name="Genome Announc.">
        <title>Draft genome sequence of the grapevine dieback fungus Eutypa lata UCR-EL1.</title>
        <authorList>
            <person name="Blanco-Ulate B."/>
            <person name="Rolshausen P.E."/>
            <person name="Cantu D."/>
        </authorList>
    </citation>
    <scope>NUCLEOTIDE SEQUENCE [LARGE SCALE GENOMIC DNA]</scope>
    <source>
        <strain evidence="4">UCR-EL1</strain>
    </source>
</reference>
<sequence>MQSASVQRTSSVKTLRSQLESMAMIKNQEIPGSSKGNTIDAEYKVDTNDDDDIRSNYDDLGASLLDTAPSAPCNSMPNNYFEFSAMNPFTDVLAAKDDTKSEYPNPNPGPNNDDDKIVTRTLEVPAPISTRRVETMEETLKRLERELEQAHREIEEEQAAILQWLLMPLPSI</sequence>
<evidence type="ECO:0000313" key="4">
    <source>
        <dbReference type="Proteomes" id="UP000012174"/>
    </source>
</evidence>
<dbReference type="KEGG" id="ela:UCREL1_193"/>